<gene>
    <name evidence="3" type="primary">LOC140010653</name>
</gene>
<accession>A0ABM4V3F0</accession>
<keyword evidence="2" id="KW-1185">Reference proteome</keyword>
<dbReference type="Proteomes" id="UP001652660">
    <property type="component" value="Chromosome 7c"/>
</dbReference>
<evidence type="ECO:0000313" key="2">
    <source>
        <dbReference type="Proteomes" id="UP001652660"/>
    </source>
</evidence>
<evidence type="ECO:0000313" key="3">
    <source>
        <dbReference type="RefSeq" id="XP_071914062.1"/>
    </source>
</evidence>
<dbReference type="InterPro" id="IPR005162">
    <property type="entry name" value="Retrotrans_gag_dom"/>
</dbReference>
<reference evidence="3" key="1">
    <citation type="submission" date="2025-08" db="UniProtKB">
        <authorList>
            <consortium name="RefSeq"/>
        </authorList>
    </citation>
    <scope>IDENTIFICATION</scope>
    <source>
        <tissue evidence="3">Leaves</tissue>
    </source>
</reference>
<organism evidence="2 3">
    <name type="scientific">Coffea arabica</name>
    <name type="common">Arabian coffee</name>
    <dbReference type="NCBI Taxonomy" id="13443"/>
    <lineage>
        <taxon>Eukaryota</taxon>
        <taxon>Viridiplantae</taxon>
        <taxon>Streptophyta</taxon>
        <taxon>Embryophyta</taxon>
        <taxon>Tracheophyta</taxon>
        <taxon>Spermatophyta</taxon>
        <taxon>Magnoliopsida</taxon>
        <taxon>eudicotyledons</taxon>
        <taxon>Gunneridae</taxon>
        <taxon>Pentapetalae</taxon>
        <taxon>asterids</taxon>
        <taxon>lamiids</taxon>
        <taxon>Gentianales</taxon>
        <taxon>Rubiaceae</taxon>
        <taxon>Ixoroideae</taxon>
        <taxon>Gardenieae complex</taxon>
        <taxon>Bertiereae - Coffeeae clade</taxon>
        <taxon>Coffeeae</taxon>
        <taxon>Coffea</taxon>
    </lineage>
</organism>
<name>A0ABM4V3F0_COFAR</name>
<protein>
    <recommendedName>
        <fullName evidence="1">Retrotransposon gag domain-containing protein</fullName>
    </recommendedName>
</protein>
<sequence>MTDLLAHVVERQGQNPIPQPGNLGNHVEAEDMALERFQKFSPPQFIGGPDPDVAEKWLERMIDIFATLHYTEERQWNVIRMKWEREQTPRTWVNFMKEFNAKYFPPLVQEQKEDEFIRLCQRAQTVAEYESYFTRLSKFAPELIVTEQRRIRRFILGLNVEIQKDLAVVQINTFSDTVEKFLRVENARFQVRTFQAKK</sequence>
<dbReference type="Pfam" id="PF03732">
    <property type="entry name" value="Retrotrans_gag"/>
    <property type="match status" value="1"/>
</dbReference>
<dbReference type="GeneID" id="140010653"/>
<proteinExistence type="predicted"/>
<evidence type="ECO:0000259" key="1">
    <source>
        <dbReference type="Pfam" id="PF03732"/>
    </source>
</evidence>
<feature type="domain" description="Retrotransposon gag" evidence="1">
    <location>
        <begin position="85"/>
        <end position="159"/>
    </location>
</feature>
<dbReference type="RefSeq" id="XP_071914062.1">
    <property type="nucleotide sequence ID" value="XM_072057961.1"/>
</dbReference>